<gene>
    <name evidence="14" type="ORF">J2S42_001732</name>
</gene>
<keyword evidence="3 12" id="KW-0235">DNA replication</keyword>
<dbReference type="PRINTS" id="PR01874">
    <property type="entry name" value="DNAREPAIRADA"/>
</dbReference>
<dbReference type="GO" id="GO:0043139">
    <property type="term" value="F:5'-3' DNA helicase activity"/>
    <property type="evidence" value="ECO:0007669"/>
    <property type="project" value="UniProtKB-EC"/>
</dbReference>
<evidence type="ECO:0000256" key="8">
    <source>
        <dbReference type="ARBA" id="ARBA00023125"/>
    </source>
</evidence>
<dbReference type="InterPro" id="IPR036185">
    <property type="entry name" value="DNA_heli_DnaB-like_N_sf"/>
</dbReference>
<sequence>MGSEPGDGSIFADLLPKEIAAEKAVLGAMMLSKDAIAEIADIVKEDNFREPRHRLVYRAALSLFGHDERVDPVQVAAALHGLGELDECGGAPYLVSLIDAVPVGASPISLARAVADSSLRARLLDVGHKIIKIAAADDVTDARTAVELAQAAMHELAEHGDGDPFTYPELLQPLLDDIESTGKPEPATRGHMSTGIDDLDRLTGGLWPGTLNVIGGRPSIGKTTLALTIARHVAARLNRTTLYFTRETSKNEIARRIAAAEARVPLHILRSGQLSDDDWTKLAHSLSDTSEIPLYIDDRARTIGEIRAKTRRMHARLGLELIIVDYLQLFANGYHERYRELSDITRDLKDLARELAIPILAISQLNRGPEQRTDHRPQLADLRDSGTVEDDADLVILVYREDHYDRESPRAGEADLIVAKHRHGPTDVVTVAAQLHLSRFVDIVFPSA</sequence>
<dbReference type="Pfam" id="PF03796">
    <property type="entry name" value="DnaB_C"/>
    <property type="match status" value="1"/>
</dbReference>
<dbReference type="Proteomes" id="UP001240236">
    <property type="component" value="Unassembled WGS sequence"/>
</dbReference>
<dbReference type="GO" id="GO:0005524">
    <property type="term" value="F:ATP binding"/>
    <property type="evidence" value="ECO:0007669"/>
    <property type="project" value="UniProtKB-UniRule"/>
</dbReference>
<dbReference type="EC" id="5.6.2.3" evidence="11 12"/>
<organism evidence="14 15">
    <name type="scientific">Catenuloplanes indicus</name>
    <dbReference type="NCBI Taxonomy" id="137267"/>
    <lineage>
        <taxon>Bacteria</taxon>
        <taxon>Bacillati</taxon>
        <taxon>Actinomycetota</taxon>
        <taxon>Actinomycetes</taxon>
        <taxon>Micromonosporales</taxon>
        <taxon>Micromonosporaceae</taxon>
        <taxon>Catenuloplanes</taxon>
    </lineage>
</organism>
<dbReference type="Gene3D" id="1.10.860.10">
    <property type="entry name" value="DNAb Helicase, Chain A"/>
    <property type="match status" value="1"/>
</dbReference>
<dbReference type="InterPro" id="IPR007694">
    <property type="entry name" value="DNA_helicase_DnaB-like_C"/>
</dbReference>
<dbReference type="GO" id="GO:0003677">
    <property type="term" value="F:DNA binding"/>
    <property type="evidence" value="ECO:0007669"/>
    <property type="project" value="UniProtKB-UniRule"/>
</dbReference>
<evidence type="ECO:0000256" key="4">
    <source>
        <dbReference type="ARBA" id="ARBA00022741"/>
    </source>
</evidence>
<evidence type="ECO:0000256" key="11">
    <source>
        <dbReference type="NCBIfam" id="TIGR00665"/>
    </source>
</evidence>
<reference evidence="14 15" key="1">
    <citation type="submission" date="2023-07" db="EMBL/GenBank/DDBJ databases">
        <title>Sequencing the genomes of 1000 actinobacteria strains.</title>
        <authorList>
            <person name="Klenk H.-P."/>
        </authorList>
    </citation>
    <scope>NUCLEOTIDE SEQUENCE [LARGE SCALE GENOMIC DNA]</scope>
    <source>
        <strain evidence="14 15">DSM 44709</strain>
    </source>
</reference>
<evidence type="ECO:0000256" key="10">
    <source>
        <dbReference type="ARBA" id="ARBA00048954"/>
    </source>
</evidence>
<dbReference type="PANTHER" id="PTHR30153:SF2">
    <property type="entry name" value="REPLICATIVE DNA HELICASE"/>
    <property type="match status" value="1"/>
</dbReference>
<dbReference type="NCBIfam" id="TIGR00665">
    <property type="entry name" value="DnaB"/>
    <property type="match status" value="1"/>
</dbReference>
<dbReference type="AlphaFoldDB" id="A0AAE3VW21"/>
<keyword evidence="4 12" id="KW-0547">Nucleotide-binding</keyword>
<evidence type="ECO:0000256" key="3">
    <source>
        <dbReference type="ARBA" id="ARBA00022705"/>
    </source>
</evidence>
<comment type="function">
    <text evidence="12">The main replicative DNA helicase, it participates in initiation and elongation during chromosome replication. Travels ahead of the DNA replisome, separating dsDNA into templates for DNA synthesis. A processive ATP-dependent 5'-3' DNA helicase it has DNA-dependent ATPase activity.</text>
</comment>
<evidence type="ECO:0000256" key="7">
    <source>
        <dbReference type="ARBA" id="ARBA00022840"/>
    </source>
</evidence>
<protein>
    <recommendedName>
        <fullName evidence="11 12">Replicative DNA helicase</fullName>
        <ecNumber evidence="11 12">5.6.2.3</ecNumber>
    </recommendedName>
</protein>
<dbReference type="RefSeq" id="WP_307237211.1">
    <property type="nucleotide sequence ID" value="NZ_JAUSUZ010000001.1"/>
</dbReference>
<evidence type="ECO:0000256" key="2">
    <source>
        <dbReference type="ARBA" id="ARBA00022515"/>
    </source>
</evidence>
<dbReference type="Gene3D" id="3.40.50.300">
    <property type="entry name" value="P-loop containing nucleotide triphosphate hydrolases"/>
    <property type="match status" value="1"/>
</dbReference>
<dbReference type="PROSITE" id="PS51199">
    <property type="entry name" value="SF4_HELICASE"/>
    <property type="match status" value="1"/>
</dbReference>
<dbReference type="GO" id="GO:0006269">
    <property type="term" value="P:DNA replication, synthesis of primer"/>
    <property type="evidence" value="ECO:0007669"/>
    <property type="project" value="UniProtKB-UniRule"/>
</dbReference>
<keyword evidence="8 12" id="KW-0238">DNA-binding</keyword>
<keyword evidence="9" id="KW-0413">Isomerase</keyword>
<dbReference type="InterPro" id="IPR027417">
    <property type="entry name" value="P-loop_NTPase"/>
</dbReference>
<dbReference type="InterPro" id="IPR007692">
    <property type="entry name" value="DNA_helicase_DnaB"/>
</dbReference>
<dbReference type="GO" id="GO:0016787">
    <property type="term" value="F:hydrolase activity"/>
    <property type="evidence" value="ECO:0007669"/>
    <property type="project" value="UniProtKB-KW"/>
</dbReference>
<dbReference type="CDD" id="cd00984">
    <property type="entry name" value="DnaB_C"/>
    <property type="match status" value="1"/>
</dbReference>
<evidence type="ECO:0000256" key="6">
    <source>
        <dbReference type="ARBA" id="ARBA00022806"/>
    </source>
</evidence>
<evidence type="ECO:0000256" key="9">
    <source>
        <dbReference type="ARBA" id="ARBA00023235"/>
    </source>
</evidence>
<comment type="caution">
    <text evidence="14">The sequence shown here is derived from an EMBL/GenBank/DDBJ whole genome shotgun (WGS) entry which is preliminary data.</text>
</comment>
<dbReference type="SUPFAM" id="SSF52540">
    <property type="entry name" value="P-loop containing nucleoside triphosphate hydrolases"/>
    <property type="match status" value="1"/>
</dbReference>
<keyword evidence="2 12" id="KW-0639">Primosome</keyword>
<evidence type="ECO:0000313" key="14">
    <source>
        <dbReference type="EMBL" id="MDQ0365063.1"/>
    </source>
</evidence>
<dbReference type="GO" id="GO:0005829">
    <property type="term" value="C:cytosol"/>
    <property type="evidence" value="ECO:0007669"/>
    <property type="project" value="TreeGrafter"/>
</dbReference>
<proteinExistence type="inferred from homology"/>
<keyword evidence="15" id="KW-1185">Reference proteome</keyword>
<dbReference type="SUPFAM" id="SSF48024">
    <property type="entry name" value="N-terminal domain of DnaB helicase"/>
    <property type="match status" value="1"/>
</dbReference>
<keyword evidence="6 12" id="KW-0347">Helicase</keyword>
<keyword evidence="5 12" id="KW-0378">Hydrolase</keyword>
<name>A0AAE3VW21_9ACTN</name>
<comment type="similarity">
    <text evidence="1 12">Belongs to the helicase family. DnaB subfamily.</text>
</comment>
<evidence type="ECO:0000313" key="15">
    <source>
        <dbReference type="Proteomes" id="UP001240236"/>
    </source>
</evidence>
<keyword evidence="7 12" id="KW-0067">ATP-binding</keyword>
<evidence type="ECO:0000256" key="12">
    <source>
        <dbReference type="RuleBase" id="RU362085"/>
    </source>
</evidence>
<comment type="catalytic activity">
    <reaction evidence="10 12">
        <text>ATP + H2O = ADP + phosphate + H(+)</text>
        <dbReference type="Rhea" id="RHEA:13065"/>
        <dbReference type="ChEBI" id="CHEBI:15377"/>
        <dbReference type="ChEBI" id="CHEBI:15378"/>
        <dbReference type="ChEBI" id="CHEBI:30616"/>
        <dbReference type="ChEBI" id="CHEBI:43474"/>
        <dbReference type="ChEBI" id="CHEBI:456216"/>
        <dbReference type="EC" id="5.6.2.3"/>
    </reaction>
</comment>
<accession>A0AAE3VW21</accession>
<evidence type="ECO:0000256" key="1">
    <source>
        <dbReference type="ARBA" id="ARBA00008428"/>
    </source>
</evidence>
<dbReference type="EMBL" id="JAUSUZ010000001">
    <property type="protein sequence ID" value="MDQ0365063.1"/>
    <property type="molecule type" value="Genomic_DNA"/>
</dbReference>
<dbReference type="PANTHER" id="PTHR30153">
    <property type="entry name" value="REPLICATIVE DNA HELICASE DNAB"/>
    <property type="match status" value="1"/>
</dbReference>
<evidence type="ECO:0000259" key="13">
    <source>
        <dbReference type="PROSITE" id="PS51199"/>
    </source>
</evidence>
<dbReference type="InterPro" id="IPR007693">
    <property type="entry name" value="DNA_helicase_DnaB-like_N"/>
</dbReference>
<dbReference type="InterPro" id="IPR016136">
    <property type="entry name" value="DNA_helicase_N/primase_C"/>
</dbReference>
<dbReference type="GO" id="GO:1990077">
    <property type="term" value="C:primosome complex"/>
    <property type="evidence" value="ECO:0007669"/>
    <property type="project" value="UniProtKB-UniRule"/>
</dbReference>
<evidence type="ECO:0000256" key="5">
    <source>
        <dbReference type="ARBA" id="ARBA00022801"/>
    </source>
</evidence>
<feature type="domain" description="SF4 helicase" evidence="13">
    <location>
        <begin position="185"/>
        <end position="447"/>
    </location>
</feature>
<dbReference type="Pfam" id="PF00772">
    <property type="entry name" value="DnaB"/>
    <property type="match status" value="1"/>
</dbReference>